<comment type="caution">
    <text evidence="9">The sequence shown here is derived from an EMBL/GenBank/DDBJ whole genome shotgun (WGS) entry which is preliminary data.</text>
</comment>
<sequence>MTLETLTLELLPPTWRVHAAFFKGVVNSEFLQEQLLGRNAEFEYAFIDASAIVSRQQVLSALFNVAVVAETGGLQTPNVHSEVVCSLSPGKNIAEAYRRWGITPGTTKDIIILKILTLEPKSECPTADDVWTHLRKHVDGRPVPLTDDEIDGSTDWAKVRKYYKLNGAPALEGIQDDAGRKKEAETLIITSMALRGL</sequence>
<dbReference type="InterPro" id="IPR036504">
    <property type="entry name" value="CGI121/TPRKB_sf"/>
</dbReference>
<evidence type="ECO:0000256" key="5">
    <source>
        <dbReference type="ARBA" id="ARBA00022694"/>
    </source>
</evidence>
<gene>
    <name evidence="9" type="ORF">QBC46DRAFT_395627</name>
</gene>
<evidence type="ECO:0000256" key="3">
    <source>
        <dbReference type="ARBA" id="ARBA00015316"/>
    </source>
</evidence>
<evidence type="ECO:0000256" key="8">
    <source>
        <dbReference type="RuleBase" id="RU004398"/>
    </source>
</evidence>
<dbReference type="GO" id="GO:0005829">
    <property type="term" value="C:cytosol"/>
    <property type="evidence" value="ECO:0007669"/>
    <property type="project" value="TreeGrafter"/>
</dbReference>
<evidence type="ECO:0000256" key="7">
    <source>
        <dbReference type="ARBA" id="ARBA00025043"/>
    </source>
</evidence>
<dbReference type="GO" id="GO:0016301">
    <property type="term" value="F:kinase activity"/>
    <property type="evidence" value="ECO:0007669"/>
    <property type="project" value="UniProtKB-KW"/>
</dbReference>
<keyword evidence="9" id="KW-0418">Kinase</keyword>
<protein>
    <recommendedName>
        <fullName evidence="4">EKC/KEOPS complex subunit CGI121</fullName>
    </recommendedName>
    <alternativeName>
        <fullName evidence="3">EKC/KEOPS complex subunit cgi121</fullName>
    </alternativeName>
</protein>
<proteinExistence type="inferred from homology"/>
<dbReference type="PANTHER" id="PTHR15840:SF10">
    <property type="entry name" value="EKC_KEOPS COMPLEX SUBUNIT TPRKB"/>
    <property type="match status" value="1"/>
</dbReference>
<comment type="function">
    <text evidence="7">Component of the EKC/KEOPS complex that is required for the formation of a threonylcarbamoyl group on adenosine at position 37 (t(6)A37) in tRNAs that read codons beginning with adenine. The complex is probably involved in the transfer of the threonylcarbamoyl moiety of threonylcarbamoyl-AMP (TC-AMP) to the N6 group of A37. CGI121 acts as an allosteric effector that regulates the t(6)A activity of the complex. The EKC/KEOPS complex also promotes both telomere uncapping and telomere elongation. The complex is required for efficient recruitment of transcriptional coactivators. CGI121 is not required for tRNA modification.</text>
</comment>
<keyword evidence="10" id="KW-1185">Reference proteome</keyword>
<dbReference type="PANTHER" id="PTHR15840">
    <property type="entry name" value="CGI-121 FAMILY MEMBER"/>
    <property type="match status" value="1"/>
</dbReference>
<name>A0AAN6N0R3_9PEZI</name>
<dbReference type="SUPFAM" id="SSF143870">
    <property type="entry name" value="PF0523-like"/>
    <property type="match status" value="1"/>
</dbReference>
<keyword evidence="6 8" id="KW-0539">Nucleus</keyword>
<reference evidence="10" key="1">
    <citation type="journal article" date="2023" name="Mol. Phylogenet. Evol.">
        <title>Genome-scale phylogeny and comparative genomics of the fungal order Sordariales.</title>
        <authorList>
            <person name="Hensen N."/>
            <person name="Bonometti L."/>
            <person name="Westerberg I."/>
            <person name="Brannstrom I.O."/>
            <person name="Guillou S."/>
            <person name="Cros-Aarteil S."/>
            <person name="Calhoun S."/>
            <person name="Haridas S."/>
            <person name="Kuo A."/>
            <person name="Mondo S."/>
            <person name="Pangilinan J."/>
            <person name="Riley R."/>
            <person name="LaButti K."/>
            <person name="Andreopoulos B."/>
            <person name="Lipzen A."/>
            <person name="Chen C."/>
            <person name="Yan M."/>
            <person name="Daum C."/>
            <person name="Ng V."/>
            <person name="Clum A."/>
            <person name="Steindorff A."/>
            <person name="Ohm R.A."/>
            <person name="Martin F."/>
            <person name="Silar P."/>
            <person name="Natvig D.O."/>
            <person name="Lalanne C."/>
            <person name="Gautier V."/>
            <person name="Ament-Velasquez S.L."/>
            <person name="Kruys A."/>
            <person name="Hutchinson M.I."/>
            <person name="Powell A.J."/>
            <person name="Barry K."/>
            <person name="Miller A.N."/>
            <person name="Grigoriev I.V."/>
            <person name="Debuchy R."/>
            <person name="Gladieux P."/>
            <person name="Hiltunen Thoren M."/>
            <person name="Johannesson H."/>
        </authorList>
    </citation>
    <scope>NUCLEOTIDE SEQUENCE [LARGE SCALE GENOMIC DNA]</scope>
    <source>
        <strain evidence="10">CBS 340.73</strain>
    </source>
</reference>
<dbReference type="AlphaFoldDB" id="A0AAN6N0R3"/>
<dbReference type="Proteomes" id="UP001303473">
    <property type="component" value="Unassembled WGS sequence"/>
</dbReference>
<keyword evidence="9" id="KW-0808">Transferase</keyword>
<dbReference type="InterPro" id="IPR013926">
    <property type="entry name" value="CGI121/TPRKB"/>
</dbReference>
<keyword evidence="5" id="KW-0819">tRNA processing</keyword>
<dbReference type="Pfam" id="PF08617">
    <property type="entry name" value="CGI-121"/>
    <property type="match status" value="1"/>
</dbReference>
<dbReference type="GO" id="GO:0002949">
    <property type="term" value="P:tRNA threonylcarbamoyladenosine modification"/>
    <property type="evidence" value="ECO:0007669"/>
    <property type="project" value="TreeGrafter"/>
</dbReference>
<comment type="subcellular location">
    <subcellularLocation>
        <location evidence="1">Nucleus</location>
    </subcellularLocation>
</comment>
<dbReference type="EMBL" id="MU853891">
    <property type="protein sequence ID" value="KAK3936224.1"/>
    <property type="molecule type" value="Genomic_DNA"/>
</dbReference>
<evidence type="ECO:0000256" key="4">
    <source>
        <dbReference type="ARBA" id="ARBA00016009"/>
    </source>
</evidence>
<evidence type="ECO:0000256" key="6">
    <source>
        <dbReference type="ARBA" id="ARBA00023242"/>
    </source>
</evidence>
<accession>A0AAN6N0R3</accession>
<evidence type="ECO:0000313" key="10">
    <source>
        <dbReference type="Proteomes" id="UP001303473"/>
    </source>
</evidence>
<comment type="similarity">
    <text evidence="2 8">Belongs to the CGI121/TPRKB family.</text>
</comment>
<evidence type="ECO:0000256" key="2">
    <source>
        <dbReference type="ARBA" id="ARBA00005546"/>
    </source>
</evidence>
<dbReference type="GO" id="GO:0005634">
    <property type="term" value="C:nucleus"/>
    <property type="evidence" value="ECO:0007669"/>
    <property type="project" value="UniProtKB-SubCell"/>
</dbReference>
<organism evidence="9 10">
    <name type="scientific">Diplogelasinospora grovesii</name>
    <dbReference type="NCBI Taxonomy" id="303347"/>
    <lineage>
        <taxon>Eukaryota</taxon>
        <taxon>Fungi</taxon>
        <taxon>Dikarya</taxon>
        <taxon>Ascomycota</taxon>
        <taxon>Pezizomycotina</taxon>
        <taxon>Sordariomycetes</taxon>
        <taxon>Sordariomycetidae</taxon>
        <taxon>Sordariales</taxon>
        <taxon>Diplogelasinosporaceae</taxon>
        <taxon>Diplogelasinospora</taxon>
    </lineage>
</organism>
<evidence type="ECO:0000256" key="1">
    <source>
        <dbReference type="ARBA" id="ARBA00004123"/>
    </source>
</evidence>
<evidence type="ECO:0000313" key="9">
    <source>
        <dbReference type="EMBL" id="KAK3936224.1"/>
    </source>
</evidence>
<dbReference type="Gene3D" id="3.30.2380.10">
    <property type="entry name" value="CGI121/TPRKB"/>
    <property type="match status" value="1"/>
</dbReference>
<dbReference type="GO" id="GO:0000408">
    <property type="term" value="C:EKC/KEOPS complex"/>
    <property type="evidence" value="ECO:0007669"/>
    <property type="project" value="TreeGrafter"/>
</dbReference>